<keyword evidence="4" id="KW-0963">Cytoplasm</keyword>
<dbReference type="AlphaFoldDB" id="A0A653DSY8"/>
<dbReference type="GO" id="GO:0007018">
    <property type="term" value="P:microtubule-based movement"/>
    <property type="evidence" value="ECO:0007669"/>
    <property type="project" value="InterPro"/>
</dbReference>
<dbReference type="SUPFAM" id="SSF52540">
    <property type="entry name" value="P-loop containing nucleoside triphosphate hydrolases"/>
    <property type="match status" value="1"/>
</dbReference>
<feature type="non-terminal residue" evidence="8">
    <location>
        <position position="1"/>
    </location>
</feature>
<keyword evidence="4" id="KW-0206">Cytoskeleton</keyword>
<evidence type="ECO:0000256" key="6">
    <source>
        <dbReference type="RuleBase" id="RU000394"/>
    </source>
</evidence>
<evidence type="ECO:0000313" key="9">
    <source>
        <dbReference type="Proteomes" id="UP000410492"/>
    </source>
</evidence>
<dbReference type="GO" id="GO:0003777">
    <property type="term" value="F:microtubule motor activity"/>
    <property type="evidence" value="ECO:0007669"/>
    <property type="project" value="InterPro"/>
</dbReference>
<evidence type="ECO:0000256" key="2">
    <source>
        <dbReference type="ARBA" id="ARBA00022741"/>
    </source>
</evidence>
<reference evidence="8 9" key="1">
    <citation type="submission" date="2019-01" db="EMBL/GenBank/DDBJ databases">
        <authorList>
            <person name="Sayadi A."/>
        </authorList>
    </citation>
    <scope>NUCLEOTIDE SEQUENCE [LARGE SCALE GENOMIC DNA]</scope>
</reference>
<feature type="non-terminal residue" evidence="8">
    <location>
        <position position="384"/>
    </location>
</feature>
<dbReference type="OrthoDB" id="3176171at2759"/>
<dbReference type="InterPro" id="IPR001752">
    <property type="entry name" value="Kinesin_motor_dom"/>
</dbReference>
<comment type="subcellular location">
    <subcellularLocation>
        <location evidence="1">Cytoplasm</location>
        <location evidence="1">Cytoskeleton</location>
    </subcellularLocation>
</comment>
<keyword evidence="3 5" id="KW-0067">ATP-binding</keyword>
<dbReference type="PANTHER" id="PTHR47968">
    <property type="entry name" value="CENTROMERE PROTEIN E"/>
    <property type="match status" value="1"/>
</dbReference>
<evidence type="ECO:0000256" key="4">
    <source>
        <dbReference type="ARBA" id="ARBA00023212"/>
    </source>
</evidence>
<dbReference type="InterPro" id="IPR019821">
    <property type="entry name" value="Kinesin_motor_CS"/>
</dbReference>
<keyword evidence="2 5" id="KW-0547">Nucleotide-binding</keyword>
<evidence type="ECO:0000256" key="1">
    <source>
        <dbReference type="ARBA" id="ARBA00004245"/>
    </source>
</evidence>
<dbReference type="EMBL" id="CAACVG010014211">
    <property type="protein sequence ID" value="VEN62880.1"/>
    <property type="molecule type" value="Genomic_DNA"/>
</dbReference>
<dbReference type="SMART" id="SM00129">
    <property type="entry name" value="KISc"/>
    <property type="match status" value="1"/>
</dbReference>
<dbReference type="Proteomes" id="UP000410492">
    <property type="component" value="Unassembled WGS sequence"/>
</dbReference>
<sequence>ALEGYNCTIFAYGQTGSGKTYTITGPPKRYSDRGIIPRSIQYIFKRNEKISPKAVIHISYMEIYNEIGYDLLHPRQINSVSSLEELPRIIIMEDRKGEAHIQNLSVVPVVTEEEAMKLLFLGDTNRTIAETSMNEFSSRSHCIFTIHIAQGSGATDCLRYSKLHIIDLAGSERVSKSLTTGTALTEAKHINLSLHYLQQVIVALSERRRSHIPYRNSIITYLLKDSLNGNCLSTMIANLAVSKKNIEETLSTCEYAHRVSLLKTEAVINEISDPQQEIMYLKERIVQLEEQLSHATVIQETASLSPIDKVICSSQVEEFLKDGNIKVEKDMLKIRYCFDILREKALSKSKGHDHRILEKDKINSDVTKLQQVVARKNEEIGILS</sequence>
<accession>A0A653DSY8</accession>
<dbReference type="GO" id="GO:0008017">
    <property type="term" value="F:microtubule binding"/>
    <property type="evidence" value="ECO:0007669"/>
    <property type="project" value="InterPro"/>
</dbReference>
<dbReference type="GO" id="GO:0005874">
    <property type="term" value="C:microtubule"/>
    <property type="evidence" value="ECO:0007669"/>
    <property type="project" value="UniProtKB-KW"/>
</dbReference>
<dbReference type="InterPro" id="IPR036961">
    <property type="entry name" value="Kinesin_motor_dom_sf"/>
</dbReference>
<feature type="binding site" evidence="5">
    <location>
        <begin position="13"/>
        <end position="20"/>
    </location>
    <ligand>
        <name>ATP</name>
        <dbReference type="ChEBI" id="CHEBI:30616"/>
    </ligand>
</feature>
<dbReference type="Gene3D" id="3.40.850.10">
    <property type="entry name" value="Kinesin motor domain"/>
    <property type="match status" value="1"/>
</dbReference>
<proteinExistence type="inferred from homology"/>
<gene>
    <name evidence="8" type="ORF">CALMAC_LOCUS19869</name>
</gene>
<keyword evidence="9" id="KW-1185">Reference proteome</keyword>
<protein>
    <recommendedName>
        <fullName evidence="6">Kinesin-like protein</fullName>
    </recommendedName>
</protein>
<organism evidence="8 9">
    <name type="scientific">Callosobruchus maculatus</name>
    <name type="common">Southern cowpea weevil</name>
    <name type="synonym">Pulse bruchid</name>
    <dbReference type="NCBI Taxonomy" id="64391"/>
    <lineage>
        <taxon>Eukaryota</taxon>
        <taxon>Metazoa</taxon>
        <taxon>Ecdysozoa</taxon>
        <taxon>Arthropoda</taxon>
        <taxon>Hexapoda</taxon>
        <taxon>Insecta</taxon>
        <taxon>Pterygota</taxon>
        <taxon>Neoptera</taxon>
        <taxon>Endopterygota</taxon>
        <taxon>Coleoptera</taxon>
        <taxon>Polyphaga</taxon>
        <taxon>Cucujiformia</taxon>
        <taxon>Chrysomeloidea</taxon>
        <taxon>Chrysomelidae</taxon>
        <taxon>Bruchinae</taxon>
        <taxon>Bruchini</taxon>
        <taxon>Callosobruchus</taxon>
    </lineage>
</organism>
<evidence type="ECO:0000259" key="7">
    <source>
        <dbReference type="PROSITE" id="PS50067"/>
    </source>
</evidence>
<dbReference type="InterPro" id="IPR027640">
    <property type="entry name" value="Kinesin-like_fam"/>
</dbReference>
<name>A0A653DSY8_CALMS</name>
<feature type="domain" description="Kinesin motor" evidence="7">
    <location>
        <begin position="1"/>
        <end position="262"/>
    </location>
</feature>
<evidence type="ECO:0000256" key="3">
    <source>
        <dbReference type="ARBA" id="ARBA00022840"/>
    </source>
</evidence>
<dbReference type="PANTHER" id="PTHR47968:SF67">
    <property type="entry name" value="KINESIN MOTOR DOMAIN-CONTAINING PROTEIN"/>
    <property type="match status" value="1"/>
</dbReference>
<keyword evidence="6" id="KW-0493">Microtubule</keyword>
<dbReference type="PROSITE" id="PS00411">
    <property type="entry name" value="KINESIN_MOTOR_1"/>
    <property type="match status" value="1"/>
</dbReference>
<dbReference type="InterPro" id="IPR027417">
    <property type="entry name" value="P-loop_NTPase"/>
</dbReference>
<dbReference type="Pfam" id="PF00225">
    <property type="entry name" value="Kinesin"/>
    <property type="match status" value="1"/>
</dbReference>
<evidence type="ECO:0000256" key="5">
    <source>
        <dbReference type="PROSITE-ProRule" id="PRU00283"/>
    </source>
</evidence>
<comment type="similarity">
    <text evidence="5 6">Belongs to the TRAFAC class myosin-kinesin ATPase superfamily. Kinesin family.</text>
</comment>
<keyword evidence="5 6" id="KW-0505">Motor protein</keyword>
<dbReference type="PRINTS" id="PR00380">
    <property type="entry name" value="KINESINHEAVY"/>
</dbReference>
<evidence type="ECO:0000313" key="8">
    <source>
        <dbReference type="EMBL" id="VEN62880.1"/>
    </source>
</evidence>
<dbReference type="PROSITE" id="PS50067">
    <property type="entry name" value="KINESIN_MOTOR_2"/>
    <property type="match status" value="1"/>
</dbReference>
<dbReference type="GO" id="GO:0005524">
    <property type="term" value="F:ATP binding"/>
    <property type="evidence" value="ECO:0007669"/>
    <property type="project" value="UniProtKB-UniRule"/>
</dbReference>